<keyword evidence="4 6" id="KW-0949">S-adenosyl-L-methionine</keyword>
<dbReference type="EC" id="2.5.1.43" evidence="2 6"/>
<keyword evidence="9" id="KW-1185">Reference proteome</keyword>
<evidence type="ECO:0000256" key="4">
    <source>
        <dbReference type="ARBA" id="ARBA00022691"/>
    </source>
</evidence>
<evidence type="ECO:0000256" key="2">
    <source>
        <dbReference type="ARBA" id="ARBA00012675"/>
    </source>
</evidence>
<comment type="similarity">
    <text evidence="1 6">Belongs to the nicotianamine synthase (NAS)-like family.</text>
</comment>
<evidence type="ECO:0000313" key="8">
    <source>
        <dbReference type="EMBL" id="KAK7847131.1"/>
    </source>
</evidence>
<evidence type="ECO:0000256" key="3">
    <source>
        <dbReference type="ARBA" id="ARBA00022679"/>
    </source>
</evidence>
<dbReference type="InterPro" id="IPR004298">
    <property type="entry name" value="Nicotian_synth"/>
</dbReference>
<comment type="caution">
    <text evidence="8">The sequence shown here is derived from an EMBL/GenBank/DDBJ whole genome shotgun (WGS) entry which is preliminary data.</text>
</comment>
<dbReference type="GO" id="GO:0030418">
    <property type="term" value="P:nicotianamine biosynthetic process"/>
    <property type="evidence" value="ECO:0007669"/>
    <property type="project" value="UniProtKB-UniRule"/>
</dbReference>
<evidence type="ECO:0000256" key="1">
    <source>
        <dbReference type="ARBA" id="ARBA00007009"/>
    </source>
</evidence>
<proteinExistence type="inferred from homology"/>
<name>A0AAW0L9S5_QUESU</name>
<comment type="function">
    <text evidence="6">Synthesizes nicotianamine, a polyamine which serves as a sensor for the physiological iron status within the plant, and/or might be involved in the transport of iron.</text>
</comment>
<dbReference type="GO" id="GO:0030410">
    <property type="term" value="F:nicotianamine synthase activity"/>
    <property type="evidence" value="ECO:0007669"/>
    <property type="project" value="UniProtKB-UniRule"/>
</dbReference>
<protein>
    <recommendedName>
        <fullName evidence="2 6">Nicotianamine synthase</fullName>
        <ecNumber evidence="2 6">2.5.1.43</ecNumber>
    </recommendedName>
</protein>
<feature type="compositionally biased region" description="Basic and acidic residues" evidence="7">
    <location>
        <begin position="8"/>
        <end position="23"/>
    </location>
</feature>
<dbReference type="EMBL" id="PKMF04000146">
    <property type="protein sequence ID" value="KAK7847131.1"/>
    <property type="molecule type" value="Genomic_DNA"/>
</dbReference>
<gene>
    <name evidence="8" type="primary">NAS1</name>
    <name evidence="8" type="ORF">CFP56_007082</name>
</gene>
<sequence length="76" mass="8582">MKIHSALRKTDTEKSDFKEEKSETNYTSDQLSLEFTILSQHYTHVHKKIAFVGSGPLPLTSIVLASNHLTKTISHN</sequence>
<accession>A0AAW0L9S5</accession>
<comment type="catalytic activity">
    <reaction evidence="5 6">
        <text>3 S-adenosyl-L-methionine = nicotianamine + 3 S-methyl-5'-thioadenosine + 3 H(+)</text>
        <dbReference type="Rhea" id="RHEA:16481"/>
        <dbReference type="ChEBI" id="CHEBI:15378"/>
        <dbReference type="ChEBI" id="CHEBI:17509"/>
        <dbReference type="ChEBI" id="CHEBI:58249"/>
        <dbReference type="ChEBI" id="CHEBI:59789"/>
        <dbReference type="EC" id="2.5.1.43"/>
    </reaction>
</comment>
<evidence type="ECO:0000256" key="6">
    <source>
        <dbReference type="RuleBase" id="RU368095"/>
    </source>
</evidence>
<evidence type="ECO:0000256" key="7">
    <source>
        <dbReference type="SAM" id="MobiDB-lite"/>
    </source>
</evidence>
<feature type="region of interest" description="Disordered" evidence="7">
    <location>
        <begin position="1"/>
        <end position="23"/>
    </location>
</feature>
<dbReference type="AlphaFoldDB" id="A0AAW0L9S5"/>
<dbReference type="Pfam" id="PF03059">
    <property type="entry name" value="NAS"/>
    <property type="match status" value="1"/>
</dbReference>
<dbReference type="InterPro" id="IPR029063">
    <property type="entry name" value="SAM-dependent_MTases_sf"/>
</dbReference>
<keyword evidence="3 6" id="KW-0808">Transferase</keyword>
<dbReference type="Proteomes" id="UP000237347">
    <property type="component" value="Unassembled WGS sequence"/>
</dbReference>
<organism evidence="8 9">
    <name type="scientific">Quercus suber</name>
    <name type="common">Cork oak</name>
    <dbReference type="NCBI Taxonomy" id="58331"/>
    <lineage>
        <taxon>Eukaryota</taxon>
        <taxon>Viridiplantae</taxon>
        <taxon>Streptophyta</taxon>
        <taxon>Embryophyta</taxon>
        <taxon>Tracheophyta</taxon>
        <taxon>Spermatophyta</taxon>
        <taxon>Magnoliopsida</taxon>
        <taxon>eudicotyledons</taxon>
        <taxon>Gunneridae</taxon>
        <taxon>Pentapetalae</taxon>
        <taxon>rosids</taxon>
        <taxon>fabids</taxon>
        <taxon>Fagales</taxon>
        <taxon>Fagaceae</taxon>
        <taxon>Quercus</taxon>
    </lineage>
</organism>
<reference evidence="8 9" key="1">
    <citation type="journal article" date="2018" name="Sci. Data">
        <title>The draft genome sequence of cork oak.</title>
        <authorList>
            <person name="Ramos A.M."/>
            <person name="Usie A."/>
            <person name="Barbosa P."/>
            <person name="Barros P.M."/>
            <person name="Capote T."/>
            <person name="Chaves I."/>
            <person name="Simoes F."/>
            <person name="Abreu I."/>
            <person name="Carrasquinho I."/>
            <person name="Faro C."/>
            <person name="Guimaraes J.B."/>
            <person name="Mendonca D."/>
            <person name="Nobrega F."/>
            <person name="Rodrigues L."/>
            <person name="Saibo N.J.M."/>
            <person name="Varela M.C."/>
            <person name="Egas C."/>
            <person name="Matos J."/>
            <person name="Miguel C.M."/>
            <person name="Oliveira M.M."/>
            <person name="Ricardo C.P."/>
            <person name="Goncalves S."/>
        </authorList>
    </citation>
    <scope>NUCLEOTIDE SEQUENCE [LARGE SCALE GENOMIC DNA]</scope>
    <source>
        <strain evidence="9">cv. HL8</strain>
    </source>
</reference>
<dbReference type="PANTHER" id="PTHR32266">
    <property type="entry name" value="NICOTIANAMINE SYNTHASE 3"/>
    <property type="match status" value="1"/>
</dbReference>
<dbReference type="PANTHER" id="PTHR32266:SF12">
    <property type="entry name" value="NICOTIANAMINE SYNTHASE 3"/>
    <property type="match status" value="1"/>
</dbReference>
<evidence type="ECO:0000313" key="9">
    <source>
        <dbReference type="Proteomes" id="UP000237347"/>
    </source>
</evidence>
<dbReference type="Gene3D" id="3.40.50.150">
    <property type="entry name" value="Vaccinia Virus protein VP39"/>
    <property type="match status" value="1"/>
</dbReference>
<evidence type="ECO:0000256" key="5">
    <source>
        <dbReference type="ARBA" id="ARBA00049391"/>
    </source>
</evidence>